<reference evidence="2" key="1">
    <citation type="journal article" date="2020" name="Nat. Commun.">
        <title>Genome assembly of wild tea tree DASZ reveals pedigree and selection history of tea varieties.</title>
        <authorList>
            <person name="Zhang W."/>
            <person name="Zhang Y."/>
            <person name="Qiu H."/>
            <person name="Guo Y."/>
            <person name="Wan H."/>
            <person name="Zhang X."/>
            <person name="Scossa F."/>
            <person name="Alseekh S."/>
            <person name="Zhang Q."/>
            <person name="Wang P."/>
            <person name="Xu L."/>
            <person name="Schmidt M.H."/>
            <person name="Jia X."/>
            <person name="Li D."/>
            <person name="Zhu A."/>
            <person name="Guo F."/>
            <person name="Chen W."/>
            <person name="Ni D."/>
            <person name="Usadel B."/>
            <person name="Fernie A.R."/>
            <person name="Wen W."/>
        </authorList>
    </citation>
    <scope>NUCLEOTIDE SEQUENCE [LARGE SCALE GENOMIC DNA]</scope>
    <source>
        <strain evidence="2">cv. G240</strain>
    </source>
</reference>
<name>A0A7J7I4E1_CAMSI</name>
<evidence type="ECO:0008006" key="3">
    <source>
        <dbReference type="Google" id="ProtNLM"/>
    </source>
</evidence>
<accession>A0A7J7I4E1</accession>
<protein>
    <recommendedName>
        <fullName evidence="3">RRM domain-containing protein</fullName>
    </recommendedName>
</protein>
<dbReference type="Proteomes" id="UP000593564">
    <property type="component" value="Unassembled WGS sequence"/>
</dbReference>
<dbReference type="GO" id="GO:0003676">
    <property type="term" value="F:nucleic acid binding"/>
    <property type="evidence" value="ECO:0007669"/>
    <property type="project" value="InterPro"/>
</dbReference>
<sequence length="121" mass="14137">MNGNHFCLNEKRAHDLKKYREFAKPAREQKVTLKRRSKILDNKTKEMPSVFAEQIIESTVKTVYVEGLTDAGNKEKVKEICTQYGEVVEVQLPQSLGSKRKYFWLYYFYFSRKCPSLCGGD</sequence>
<organism evidence="1 2">
    <name type="scientific">Camellia sinensis</name>
    <name type="common">Tea plant</name>
    <name type="synonym">Thea sinensis</name>
    <dbReference type="NCBI Taxonomy" id="4442"/>
    <lineage>
        <taxon>Eukaryota</taxon>
        <taxon>Viridiplantae</taxon>
        <taxon>Streptophyta</taxon>
        <taxon>Embryophyta</taxon>
        <taxon>Tracheophyta</taxon>
        <taxon>Spermatophyta</taxon>
        <taxon>Magnoliopsida</taxon>
        <taxon>eudicotyledons</taxon>
        <taxon>Gunneridae</taxon>
        <taxon>Pentapetalae</taxon>
        <taxon>asterids</taxon>
        <taxon>Ericales</taxon>
        <taxon>Theaceae</taxon>
        <taxon>Camellia</taxon>
    </lineage>
</organism>
<dbReference type="InterPro" id="IPR035979">
    <property type="entry name" value="RBD_domain_sf"/>
</dbReference>
<dbReference type="CDD" id="cd00590">
    <property type="entry name" value="RRM_SF"/>
    <property type="match status" value="1"/>
</dbReference>
<evidence type="ECO:0000313" key="2">
    <source>
        <dbReference type="Proteomes" id="UP000593564"/>
    </source>
</evidence>
<dbReference type="SUPFAM" id="SSF54928">
    <property type="entry name" value="RNA-binding domain, RBD"/>
    <property type="match status" value="1"/>
</dbReference>
<evidence type="ECO:0000313" key="1">
    <source>
        <dbReference type="EMBL" id="KAF5959882.1"/>
    </source>
</evidence>
<gene>
    <name evidence="1" type="ORF">HYC85_001091</name>
</gene>
<proteinExistence type="predicted"/>
<keyword evidence="2" id="KW-1185">Reference proteome</keyword>
<comment type="caution">
    <text evidence="1">The sequence shown here is derived from an EMBL/GenBank/DDBJ whole genome shotgun (WGS) entry which is preliminary data.</text>
</comment>
<dbReference type="EMBL" id="JACBKZ010000001">
    <property type="protein sequence ID" value="KAF5959882.1"/>
    <property type="molecule type" value="Genomic_DNA"/>
</dbReference>
<reference evidence="1 2" key="2">
    <citation type="submission" date="2020-07" db="EMBL/GenBank/DDBJ databases">
        <title>Genome assembly of wild tea tree DASZ reveals pedigree and selection history of tea varieties.</title>
        <authorList>
            <person name="Zhang W."/>
        </authorList>
    </citation>
    <scope>NUCLEOTIDE SEQUENCE [LARGE SCALE GENOMIC DNA]</scope>
    <source>
        <strain evidence="2">cv. G240</strain>
        <tissue evidence="1">Leaf</tissue>
    </source>
</reference>
<dbReference type="InterPro" id="IPR012677">
    <property type="entry name" value="Nucleotide-bd_a/b_plait_sf"/>
</dbReference>
<dbReference type="AlphaFoldDB" id="A0A7J7I4E1"/>
<dbReference type="Gene3D" id="3.30.70.330">
    <property type="match status" value="1"/>
</dbReference>